<keyword evidence="1" id="KW-1133">Transmembrane helix</keyword>
<keyword evidence="4" id="KW-1185">Reference proteome</keyword>
<evidence type="ECO:0000259" key="2">
    <source>
        <dbReference type="Pfam" id="PF01757"/>
    </source>
</evidence>
<sequence length="373" mass="44048">MSTNTRRYELDWLRVIAILAVYFHHIGMPFNGDGFHIMNTTSSKLLDNVMVYFEQFRLPLLFMISGAGTFFAFSKRSWLQFIKERSYRLLIPLVFGVLFIVPPQTYYENITRLGSYLDIYKNLDFEVNHLWFIENLWVWSVLLIPFILFLKSPKSNDFKGFFDRIILKKYGLFIGVIPLLSIFIILKQQYPEDSKSISNLSVSFYHLYFFSAGMLLAATKQVWESLKKYRRTNLVILLVCTALFYGYYFMPNQWIEPYLSLANRWSLWYAVCCLVGWSFVITLLGYSQVWFAKNSKLLLLCNEAIYPFYILHQTVIIVVGYYIIEWDLPISAKIFLLLIVTFPVILLLYRFVVYPFNFLRLVFGMKKKSTSSS</sequence>
<dbReference type="PANTHER" id="PTHR36927">
    <property type="entry name" value="BLR4337 PROTEIN"/>
    <property type="match status" value="1"/>
</dbReference>
<dbReference type="AlphaFoldDB" id="A0A917ME03"/>
<keyword evidence="1" id="KW-0812">Transmembrane</keyword>
<feature type="transmembrane region" description="Helical" evidence="1">
    <location>
        <begin position="202"/>
        <end position="219"/>
    </location>
</feature>
<dbReference type="GO" id="GO:0016747">
    <property type="term" value="F:acyltransferase activity, transferring groups other than amino-acyl groups"/>
    <property type="evidence" value="ECO:0007669"/>
    <property type="project" value="InterPro"/>
</dbReference>
<feature type="transmembrane region" description="Helical" evidence="1">
    <location>
        <begin position="304"/>
        <end position="324"/>
    </location>
</feature>
<feature type="transmembrane region" description="Helical" evidence="1">
    <location>
        <begin position="56"/>
        <end position="74"/>
    </location>
</feature>
<protein>
    <recommendedName>
        <fullName evidence="2">Acyltransferase 3 domain-containing protein</fullName>
    </recommendedName>
</protein>
<dbReference type="InterPro" id="IPR050623">
    <property type="entry name" value="Glucan_succinyl_AcylTrfase"/>
</dbReference>
<evidence type="ECO:0000313" key="3">
    <source>
        <dbReference type="EMBL" id="GGG98458.1"/>
    </source>
</evidence>
<feature type="transmembrane region" description="Helical" evidence="1">
    <location>
        <begin position="86"/>
        <end position="107"/>
    </location>
</feature>
<dbReference type="PANTHER" id="PTHR36927:SF3">
    <property type="entry name" value="GLUCANS BIOSYNTHESIS PROTEIN C"/>
    <property type="match status" value="1"/>
</dbReference>
<feature type="transmembrane region" description="Helical" evidence="1">
    <location>
        <begin position="170"/>
        <end position="190"/>
    </location>
</feature>
<organism evidence="3 4">
    <name type="scientific">Polaribacter pacificus</name>
    <dbReference type="NCBI Taxonomy" id="1775173"/>
    <lineage>
        <taxon>Bacteria</taxon>
        <taxon>Pseudomonadati</taxon>
        <taxon>Bacteroidota</taxon>
        <taxon>Flavobacteriia</taxon>
        <taxon>Flavobacteriales</taxon>
        <taxon>Flavobacteriaceae</taxon>
    </lineage>
</organism>
<feature type="domain" description="Acyltransferase 3" evidence="2">
    <location>
        <begin position="8"/>
        <end position="350"/>
    </location>
</feature>
<evidence type="ECO:0000256" key="1">
    <source>
        <dbReference type="SAM" id="Phobius"/>
    </source>
</evidence>
<dbReference type="Pfam" id="PF01757">
    <property type="entry name" value="Acyl_transf_3"/>
    <property type="match status" value="1"/>
</dbReference>
<evidence type="ECO:0000313" key="4">
    <source>
        <dbReference type="Proteomes" id="UP000633278"/>
    </source>
</evidence>
<reference evidence="3" key="2">
    <citation type="submission" date="2020-09" db="EMBL/GenBank/DDBJ databases">
        <authorList>
            <person name="Sun Q."/>
            <person name="Zhou Y."/>
        </authorList>
    </citation>
    <scope>NUCLEOTIDE SEQUENCE</scope>
    <source>
        <strain evidence="3">CGMCC 1.15763</strain>
    </source>
</reference>
<name>A0A917ME03_9FLAO</name>
<gene>
    <name evidence="3" type="ORF">GCM10011416_15760</name>
</gene>
<reference evidence="3" key="1">
    <citation type="journal article" date="2014" name="Int. J. Syst. Evol. Microbiol.">
        <title>Complete genome sequence of Corynebacterium casei LMG S-19264T (=DSM 44701T), isolated from a smear-ripened cheese.</title>
        <authorList>
            <consortium name="US DOE Joint Genome Institute (JGI-PGF)"/>
            <person name="Walter F."/>
            <person name="Albersmeier A."/>
            <person name="Kalinowski J."/>
            <person name="Ruckert C."/>
        </authorList>
    </citation>
    <scope>NUCLEOTIDE SEQUENCE</scope>
    <source>
        <strain evidence="3">CGMCC 1.15763</strain>
    </source>
</reference>
<dbReference type="InterPro" id="IPR002656">
    <property type="entry name" value="Acyl_transf_3_dom"/>
</dbReference>
<dbReference type="Proteomes" id="UP000633278">
    <property type="component" value="Unassembled WGS sequence"/>
</dbReference>
<feature type="transmembrane region" description="Helical" evidence="1">
    <location>
        <begin position="268"/>
        <end position="292"/>
    </location>
</feature>
<feature type="transmembrane region" description="Helical" evidence="1">
    <location>
        <begin position="12"/>
        <end position="30"/>
    </location>
</feature>
<dbReference type="EMBL" id="BMJW01000002">
    <property type="protein sequence ID" value="GGG98458.1"/>
    <property type="molecule type" value="Genomic_DNA"/>
</dbReference>
<accession>A0A917ME03</accession>
<keyword evidence="1" id="KW-0472">Membrane</keyword>
<dbReference type="RefSeq" id="WP_188598776.1">
    <property type="nucleotide sequence ID" value="NZ_BMJW01000002.1"/>
</dbReference>
<comment type="caution">
    <text evidence="3">The sequence shown here is derived from an EMBL/GenBank/DDBJ whole genome shotgun (WGS) entry which is preliminary data.</text>
</comment>
<feature type="transmembrane region" description="Helical" evidence="1">
    <location>
        <begin position="130"/>
        <end position="150"/>
    </location>
</feature>
<feature type="transmembrane region" description="Helical" evidence="1">
    <location>
        <begin position="330"/>
        <end position="352"/>
    </location>
</feature>
<feature type="transmembrane region" description="Helical" evidence="1">
    <location>
        <begin position="231"/>
        <end position="248"/>
    </location>
</feature>
<proteinExistence type="predicted"/>